<gene>
    <name evidence="1" type="ORF">AMORRO_LOCUS11487</name>
</gene>
<protein>
    <submittedName>
        <fullName evidence="1">331_t:CDS:1</fullName>
    </submittedName>
</protein>
<comment type="caution">
    <text evidence="1">The sequence shown here is derived from an EMBL/GenBank/DDBJ whole genome shotgun (WGS) entry which is preliminary data.</text>
</comment>
<dbReference type="AlphaFoldDB" id="A0A9N9ENG5"/>
<accession>A0A9N9ENG5</accession>
<name>A0A9N9ENG5_9GLOM</name>
<keyword evidence="2" id="KW-1185">Reference proteome</keyword>
<organism evidence="1 2">
    <name type="scientific">Acaulospora morrowiae</name>
    <dbReference type="NCBI Taxonomy" id="94023"/>
    <lineage>
        <taxon>Eukaryota</taxon>
        <taxon>Fungi</taxon>
        <taxon>Fungi incertae sedis</taxon>
        <taxon>Mucoromycota</taxon>
        <taxon>Glomeromycotina</taxon>
        <taxon>Glomeromycetes</taxon>
        <taxon>Diversisporales</taxon>
        <taxon>Acaulosporaceae</taxon>
        <taxon>Acaulospora</taxon>
    </lineage>
</organism>
<evidence type="ECO:0000313" key="2">
    <source>
        <dbReference type="Proteomes" id="UP000789342"/>
    </source>
</evidence>
<feature type="non-terminal residue" evidence="1">
    <location>
        <position position="59"/>
    </location>
</feature>
<reference evidence="1" key="1">
    <citation type="submission" date="2021-06" db="EMBL/GenBank/DDBJ databases">
        <authorList>
            <person name="Kallberg Y."/>
            <person name="Tangrot J."/>
            <person name="Rosling A."/>
        </authorList>
    </citation>
    <scope>NUCLEOTIDE SEQUENCE</scope>
    <source>
        <strain evidence="1">CL551</strain>
    </source>
</reference>
<dbReference type="EMBL" id="CAJVPV010014679">
    <property type="protein sequence ID" value="CAG8687341.1"/>
    <property type="molecule type" value="Genomic_DNA"/>
</dbReference>
<dbReference type="Proteomes" id="UP000789342">
    <property type="component" value="Unassembled WGS sequence"/>
</dbReference>
<proteinExistence type="predicted"/>
<evidence type="ECO:0000313" key="1">
    <source>
        <dbReference type="EMBL" id="CAG8687341.1"/>
    </source>
</evidence>
<sequence length="59" mass="6913">RDDTVMQLNILNLIYRMTPFRSIAERSKEIDQYKCPLFPQRSHCITDPVILSERNAFAG</sequence>